<dbReference type="Pfam" id="PF01395">
    <property type="entry name" value="PBP_GOBP"/>
    <property type="match status" value="1"/>
</dbReference>
<evidence type="ECO:0000256" key="1">
    <source>
        <dbReference type="ARBA" id="ARBA00008098"/>
    </source>
</evidence>
<feature type="disulfide bond" evidence="3">
    <location>
        <begin position="72"/>
        <end position="130"/>
    </location>
</feature>
<evidence type="ECO:0000256" key="3">
    <source>
        <dbReference type="PIRSR" id="PIRSR015604-1"/>
    </source>
</evidence>
<organism evidence="5 6">
    <name type="scientific">Arctia plantaginis</name>
    <name type="common">Wood tiger moth</name>
    <name type="synonym">Phalaena plantaginis</name>
    <dbReference type="NCBI Taxonomy" id="874455"/>
    <lineage>
        <taxon>Eukaryota</taxon>
        <taxon>Metazoa</taxon>
        <taxon>Ecdysozoa</taxon>
        <taxon>Arthropoda</taxon>
        <taxon>Hexapoda</taxon>
        <taxon>Insecta</taxon>
        <taxon>Pterygota</taxon>
        <taxon>Neoptera</taxon>
        <taxon>Endopterygota</taxon>
        <taxon>Lepidoptera</taxon>
        <taxon>Glossata</taxon>
        <taxon>Ditrysia</taxon>
        <taxon>Noctuoidea</taxon>
        <taxon>Erebidae</taxon>
        <taxon>Arctiinae</taxon>
        <taxon>Arctia</taxon>
    </lineage>
</organism>
<feature type="signal peptide" evidence="4">
    <location>
        <begin position="1"/>
        <end position="22"/>
    </location>
</feature>
<dbReference type="InterPro" id="IPR006170">
    <property type="entry name" value="PBP/GOBP"/>
</dbReference>
<evidence type="ECO:0008006" key="7">
    <source>
        <dbReference type="Google" id="ProtNLM"/>
    </source>
</evidence>
<reference evidence="5 6" key="1">
    <citation type="submission" date="2020-04" db="EMBL/GenBank/DDBJ databases">
        <authorList>
            <person name="Wallbank WR R."/>
            <person name="Pardo Diaz C."/>
            <person name="Kozak K."/>
            <person name="Martin S."/>
            <person name="Jiggins C."/>
            <person name="Moest M."/>
            <person name="Warren A I."/>
            <person name="Byers J.R.P. K."/>
            <person name="Montejo-Kovacevich G."/>
            <person name="Yen C E."/>
        </authorList>
    </citation>
    <scope>NUCLEOTIDE SEQUENCE [LARGE SCALE GENOMIC DNA]</scope>
</reference>
<feature type="chain" id="PRO_5035911200" description="Pheromone binding protein 3" evidence="4">
    <location>
        <begin position="23"/>
        <end position="164"/>
    </location>
</feature>
<dbReference type="InterPro" id="IPR006072">
    <property type="entry name" value="Odorant/phero-bd_Lep"/>
</dbReference>
<keyword evidence="2" id="KW-0813">Transport</keyword>
<accession>A0A8S0YL07</accession>
<dbReference type="EMBL" id="CADEBC010000002">
    <property type="protein sequence ID" value="CAB3219687.1"/>
    <property type="molecule type" value="Genomic_DNA"/>
</dbReference>
<dbReference type="GO" id="GO:0005549">
    <property type="term" value="F:odorant binding"/>
    <property type="evidence" value="ECO:0007669"/>
    <property type="project" value="InterPro"/>
</dbReference>
<sequence length="164" mass="18413">MAAGRMCWSLILLAISIQKSEPSTDVMKYIGSGFVKVYEECKHELNLSDHILGDLFHFWKLEYDHLNRDTGCMIICMSKKLDLIDASGKLHHGNAKEFAMKHGAGEEVASKLVSALHECETKNNGNADGCLRALEIAKCFRSSVHDLEWSPKVEYIVEEVLTEV</sequence>
<dbReference type="Gene3D" id="1.10.238.20">
    <property type="entry name" value="Pheromone/general odorant binding protein domain"/>
    <property type="match status" value="1"/>
</dbReference>
<feature type="disulfide bond" evidence="3">
    <location>
        <begin position="41"/>
        <end position="76"/>
    </location>
</feature>
<comment type="caution">
    <text evidence="5">The sequence shown here is derived from an EMBL/GenBank/DDBJ whole genome shotgun (WGS) entry which is preliminary data.</text>
</comment>
<keyword evidence="3" id="KW-1015">Disulfide bond</keyword>
<name>A0A8S0YL07_ARCPL</name>
<dbReference type="PIRSF" id="PIRSF015604">
    <property type="entry name" value="Odorant/phero_bd"/>
    <property type="match status" value="1"/>
</dbReference>
<dbReference type="SUPFAM" id="SSF47565">
    <property type="entry name" value="Insect pheromone/odorant-binding proteins"/>
    <property type="match status" value="1"/>
</dbReference>
<dbReference type="AlphaFoldDB" id="A0A8S0YL07"/>
<dbReference type="Proteomes" id="UP000494106">
    <property type="component" value="Unassembled WGS sequence"/>
</dbReference>
<comment type="similarity">
    <text evidence="1">Belongs to the PBP/GOBP family.</text>
</comment>
<protein>
    <recommendedName>
        <fullName evidence="7">Pheromone binding protein 3</fullName>
    </recommendedName>
</protein>
<evidence type="ECO:0000313" key="5">
    <source>
        <dbReference type="EMBL" id="CAB3219687.1"/>
    </source>
</evidence>
<evidence type="ECO:0000313" key="6">
    <source>
        <dbReference type="Proteomes" id="UP000494106"/>
    </source>
</evidence>
<dbReference type="PRINTS" id="PR00484">
    <property type="entry name" value="PBPGOBP"/>
</dbReference>
<keyword evidence="4" id="KW-0732">Signal</keyword>
<dbReference type="SMART" id="SM00708">
    <property type="entry name" value="PhBP"/>
    <property type="match status" value="1"/>
</dbReference>
<feature type="disulfide bond" evidence="3">
    <location>
        <begin position="119"/>
        <end position="139"/>
    </location>
</feature>
<dbReference type="InterPro" id="IPR036728">
    <property type="entry name" value="PBP_GOBP_sf"/>
</dbReference>
<evidence type="ECO:0000256" key="2">
    <source>
        <dbReference type="ARBA" id="ARBA00022448"/>
    </source>
</evidence>
<proteinExistence type="inferred from homology"/>
<dbReference type="CDD" id="cd23992">
    <property type="entry name" value="PBP_GOBP"/>
    <property type="match status" value="1"/>
</dbReference>
<dbReference type="OrthoDB" id="7413278at2759"/>
<evidence type="ECO:0000256" key="4">
    <source>
        <dbReference type="SAM" id="SignalP"/>
    </source>
</evidence>
<gene>
    <name evidence="5" type="ORF">APLA_LOCUS3</name>
</gene>
<keyword evidence="6" id="KW-1185">Reference proteome</keyword>